<feature type="transmembrane region" description="Helical" evidence="5">
    <location>
        <begin position="70"/>
        <end position="92"/>
    </location>
</feature>
<dbReference type="GeneID" id="111278355"/>
<proteinExistence type="predicted"/>
<keyword evidence="2 5" id="KW-0812">Transmembrane</keyword>
<comment type="subcellular location">
    <subcellularLocation>
        <location evidence="1">Membrane</location>
        <topology evidence="1">Multi-pass membrane protein</topology>
    </subcellularLocation>
</comment>
<feature type="transmembrane region" description="Helical" evidence="5">
    <location>
        <begin position="36"/>
        <end position="58"/>
    </location>
</feature>
<dbReference type="GO" id="GO:0016020">
    <property type="term" value="C:membrane"/>
    <property type="evidence" value="ECO:0007669"/>
    <property type="project" value="UniProtKB-SubCell"/>
</dbReference>
<keyword evidence="7" id="KW-1185">Reference proteome</keyword>
<gene>
    <name evidence="8" type="primary">LOC111278355</name>
</gene>
<evidence type="ECO:0000256" key="4">
    <source>
        <dbReference type="ARBA" id="ARBA00023136"/>
    </source>
</evidence>
<feature type="transmembrane region" description="Helical" evidence="5">
    <location>
        <begin position="99"/>
        <end position="121"/>
    </location>
</feature>
<dbReference type="InterPro" id="IPR011547">
    <property type="entry name" value="SLC26A/SulP_dom"/>
</dbReference>
<dbReference type="Pfam" id="PF00916">
    <property type="entry name" value="Sulfate_transp"/>
    <property type="match status" value="1"/>
</dbReference>
<organism evidence="7 8">
    <name type="scientific">Durio zibethinus</name>
    <name type="common">Durian</name>
    <dbReference type="NCBI Taxonomy" id="66656"/>
    <lineage>
        <taxon>Eukaryota</taxon>
        <taxon>Viridiplantae</taxon>
        <taxon>Streptophyta</taxon>
        <taxon>Embryophyta</taxon>
        <taxon>Tracheophyta</taxon>
        <taxon>Spermatophyta</taxon>
        <taxon>Magnoliopsida</taxon>
        <taxon>eudicotyledons</taxon>
        <taxon>Gunneridae</taxon>
        <taxon>Pentapetalae</taxon>
        <taxon>rosids</taxon>
        <taxon>malvids</taxon>
        <taxon>Malvales</taxon>
        <taxon>Malvaceae</taxon>
        <taxon>Helicteroideae</taxon>
        <taxon>Durio</taxon>
    </lineage>
</organism>
<dbReference type="Proteomes" id="UP000515121">
    <property type="component" value="Unplaced"/>
</dbReference>
<evidence type="ECO:0000256" key="1">
    <source>
        <dbReference type="ARBA" id="ARBA00004141"/>
    </source>
</evidence>
<keyword evidence="4 5" id="KW-0472">Membrane</keyword>
<evidence type="ECO:0000259" key="6">
    <source>
        <dbReference type="Pfam" id="PF00916"/>
    </source>
</evidence>
<dbReference type="KEGG" id="dzi:111278355"/>
<evidence type="ECO:0000313" key="7">
    <source>
        <dbReference type="Proteomes" id="UP000515121"/>
    </source>
</evidence>
<dbReference type="InterPro" id="IPR001902">
    <property type="entry name" value="SLC26A/SulP_fam"/>
</dbReference>
<name>A0A6P5WXZ3_DURZI</name>
<dbReference type="PANTHER" id="PTHR11814">
    <property type="entry name" value="SULFATE TRANSPORTER"/>
    <property type="match status" value="1"/>
</dbReference>
<dbReference type="RefSeq" id="XP_022720748.1">
    <property type="nucleotide sequence ID" value="XM_022865013.1"/>
</dbReference>
<feature type="transmembrane region" description="Helical" evidence="5">
    <location>
        <begin position="127"/>
        <end position="148"/>
    </location>
</feature>
<accession>A0A6P5WXZ3</accession>
<evidence type="ECO:0000256" key="5">
    <source>
        <dbReference type="SAM" id="Phobius"/>
    </source>
</evidence>
<evidence type="ECO:0000313" key="8">
    <source>
        <dbReference type="RefSeq" id="XP_022720748.1"/>
    </source>
</evidence>
<feature type="transmembrane region" description="Helical" evidence="5">
    <location>
        <begin position="6"/>
        <end position="24"/>
    </location>
</feature>
<reference evidence="8" key="1">
    <citation type="submission" date="2025-08" db="UniProtKB">
        <authorList>
            <consortium name="RefSeq"/>
        </authorList>
    </citation>
    <scope>IDENTIFICATION</scope>
    <source>
        <tissue evidence="8">Fruit stalk</tissue>
    </source>
</reference>
<dbReference type="AlphaFoldDB" id="A0A6P5WXZ3"/>
<feature type="domain" description="SLC26A/SulP transporter" evidence="6">
    <location>
        <begin position="14"/>
        <end position="132"/>
    </location>
</feature>
<sequence>MFPFFLLWWVNLTVVAIGRTFTTMKDHQINGNKEMVTLGVMNVVGSMTSCYVATGSFSRSTVNFLTGCEIAISNIVMSCVVFLTLEFLTLVFKYALNAVLAAIIISTVIGFFDVKAAILIWKIDKLDFFACFGAFLRVVFSLIEIGLLKIAIRT</sequence>
<dbReference type="OrthoDB" id="288203at2759"/>
<keyword evidence="3 5" id="KW-1133">Transmembrane helix</keyword>
<protein>
    <submittedName>
        <fullName evidence="8">Sulfate transporter 1.1-like</fullName>
    </submittedName>
</protein>
<evidence type="ECO:0000256" key="3">
    <source>
        <dbReference type="ARBA" id="ARBA00022989"/>
    </source>
</evidence>
<dbReference type="GO" id="GO:0055085">
    <property type="term" value="P:transmembrane transport"/>
    <property type="evidence" value="ECO:0007669"/>
    <property type="project" value="InterPro"/>
</dbReference>
<evidence type="ECO:0000256" key="2">
    <source>
        <dbReference type="ARBA" id="ARBA00022692"/>
    </source>
</evidence>